<dbReference type="PROSITE" id="PS50968">
    <property type="entry name" value="BIOTINYL_LIPOYL"/>
    <property type="match status" value="1"/>
</dbReference>
<keyword evidence="7" id="KW-1185">Reference proteome</keyword>
<dbReference type="GO" id="GO:0005829">
    <property type="term" value="C:cytosol"/>
    <property type="evidence" value="ECO:0007669"/>
    <property type="project" value="TreeGrafter"/>
</dbReference>
<dbReference type="GO" id="GO:0019464">
    <property type="term" value="P:glycine decarboxylation via glycine cleavage system"/>
    <property type="evidence" value="ECO:0007669"/>
    <property type="project" value="UniProtKB-UniRule"/>
</dbReference>
<dbReference type="GO" id="GO:0005960">
    <property type="term" value="C:glycine cleavage complex"/>
    <property type="evidence" value="ECO:0007669"/>
    <property type="project" value="InterPro"/>
</dbReference>
<evidence type="ECO:0000256" key="3">
    <source>
        <dbReference type="HAMAP-Rule" id="MF_00272"/>
    </source>
</evidence>
<evidence type="ECO:0000256" key="2">
    <source>
        <dbReference type="ARBA" id="ARBA00022823"/>
    </source>
</evidence>
<dbReference type="RefSeq" id="WP_169602011.1">
    <property type="nucleotide sequence ID" value="NZ_CP046565.1"/>
</dbReference>
<comment type="cofactor">
    <cofactor evidence="3">
        <name>(R)-lipoate</name>
        <dbReference type="ChEBI" id="CHEBI:83088"/>
    </cofactor>
    <text evidence="3">Binds 1 lipoyl cofactor covalently.</text>
</comment>
<feature type="domain" description="Lipoyl-binding" evidence="5">
    <location>
        <begin position="24"/>
        <end position="105"/>
    </location>
</feature>
<evidence type="ECO:0000259" key="5">
    <source>
        <dbReference type="PROSITE" id="PS50968"/>
    </source>
</evidence>
<dbReference type="InterPro" id="IPR000089">
    <property type="entry name" value="Biotin_lipoyl"/>
</dbReference>
<dbReference type="InterPro" id="IPR003016">
    <property type="entry name" value="2-oxoA_DH_lipoyl-BS"/>
</dbReference>
<dbReference type="AlphaFoldDB" id="A0A858Q594"/>
<feature type="modified residue" description="N6-lipoyllysine" evidence="3 4">
    <location>
        <position position="65"/>
    </location>
</feature>
<sequence>MSNLPAGLKYAKTHEWARQEPDGTVKVGISDHAQEALGDLVYLELPAIGRRVGAGEACAVVESVKAASDVNSPLSGEIVARNEALTDSPERVNQSPYEAWLFAVKPDDISELDRLLDAEGYRAIAEN</sequence>
<dbReference type="PANTHER" id="PTHR11715">
    <property type="entry name" value="GLYCINE CLEAVAGE SYSTEM H PROTEIN"/>
    <property type="match status" value="1"/>
</dbReference>
<dbReference type="InterPro" id="IPR011053">
    <property type="entry name" value="Single_hybrid_motif"/>
</dbReference>
<dbReference type="KEGG" id="metu:GNH96_02590"/>
<dbReference type="InterPro" id="IPR033753">
    <property type="entry name" value="GCV_H/Fam206"/>
</dbReference>
<dbReference type="CDD" id="cd06848">
    <property type="entry name" value="GCS_H"/>
    <property type="match status" value="1"/>
</dbReference>
<dbReference type="NCBIfam" id="TIGR00527">
    <property type="entry name" value="gcvH"/>
    <property type="match status" value="1"/>
</dbReference>
<evidence type="ECO:0000313" key="7">
    <source>
        <dbReference type="Proteomes" id="UP000503004"/>
    </source>
</evidence>
<dbReference type="NCBIfam" id="NF002270">
    <property type="entry name" value="PRK01202.1"/>
    <property type="match status" value="1"/>
</dbReference>
<dbReference type="PANTHER" id="PTHR11715:SF3">
    <property type="entry name" value="GLYCINE CLEAVAGE SYSTEM H PROTEIN-RELATED"/>
    <property type="match status" value="1"/>
</dbReference>
<dbReference type="PROSITE" id="PS00189">
    <property type="entry name" value="LIPOYL"/>
    <property type="match status" value="1"/>
</dbReference>
<proteinExistence type="inferred from homology"/>
<comment type="function">
    <text evidence="3">The glycine cleavage system catalyzes the degradation of glycine. The H protein shuttles the methylamine group of glycine from the P protein to the T protein.</text>
</comment>
<protein>
    <recommendedName>
        <fullName evidence="3">Glycine cleavage system H protein</fullName>
    </recommendedName>
</protein>
<dbReference type="Proteomes" id="UP000503004">
    <property type="component" value="Chromosome"/>
</dbReference>
<name>A0A858Q594_9GAMM</name>
<evidence type="ECO:0000313" key="6">
    <source>
        <dbReference type="EMBL" id="QJD28963.1"/>
    </source>
</evidence>
<dbReference type="EMBL" id="CP046565">
    <property type="protein sequence ID" value="QJD28963.1"/>
    <property type="molecule type" value="Genomic_DNA"/>
</dbReference>
<dbReference type="HAMAP" id="MF_00272">
    <property type="entry name" value="GcvH"/>
    <property type="match status" value="1"/>
</dbReference>
<dbReference type="InterPro" id="IPR017453">
    <property type="entry name" value="GCV_H_sub"/>
</dbReference>
<keyword evidence="2 3" id="KW-0450">Lipoyl</keyword>
<evidence type="ECO:0000256" key="1">
    <source>
        <dbReference type="ARBA" id="ARBA00009249"/>
    </source>
</evidence>
<evidence type="ECO:0000256" key="4">
    <source>
        <dbReference type="PIRSR" id="PIRSR617453-50"/>
    </source>
</evidence>
<comment type="similarity">
    <text evidence="1 3">Belongs to the GcvH family.</text>
</comment>
<gene>
    <name evidence="3 6" type="primary">gcvH</name>
    <name evidence="6" type="ORF">GNH96_02590</name>
</gene>
<comment type="subunit">
    <text evidence="3">The glycine cleavage system is composed of four proteins: P, T, L and H.</text>
</comment>
<reference evidence="7" key="1">
    <citation type="submission" date="2019-12" db="EMBL/GenBank/DDBJ databases">
        <authorList>
            <person name="Awala S.I."/>
            <person name="Rhee S.K."/>
        </authorList>
    </citation>
    <scope>NUCLEOTIDE SEQUENCE [LARGE SCALE GENOMIC DNA]</scope>
    <source>
        <strain evidence="7">IM1</strain>
    </source>
</reference>
<dbReference type="Gene3D" id="2.40.50.100">
    <property type="match status" value="1"/>
</dbReference>
<accession>A0A858Q594</accession>
<dbReference type="Pfam" id="PF01597">
    <property type="entry name" value="GCV_H"/>
    <property type="match status" value="1"/>
</dbReference>
<organism evidence="6 7">
    <name type="scientific">Methylococcus geothermalis</name>
    <dbReference type="NCBI Taxonomy" id="2681310"/>
    <lineage>
        <taxon>Bacteria</taxon>
        <taxon>Pseudomonadati</taxon>
        <taxon>Pseudomonadota</taxon>
        <taxon>Gammaproteobacteria</taxon>
        <taxon>Methylococcales</taxon>
        <taxon>Methylococcaceae</taxon>
        <taxon>Methylococcus</taxon>
    </lineage>
</organism>
<dbReference type="InterPro" id="IPR002930">
    <property type="entry name" value="GCV_H"/>
</dbReference>
<dbReference type="SUPFAM" id="SSF51230">
    <property type="entry name" value="Single hybrid motif"/>
    <property type="match status" value="1"/>
</dbReference>
<dbReference type="GO" id="GO:0009249">
    <property type="term" value="P:protein lipoylation"/>
    <property type="evidence" value="ECO:0007669"/>
    <property type="project" value="TreeGrafter"/>
</dbReference>